<sequence length="109" mass="12172">MPSVFGAVFPHQLCHPNAVVRKNRLPPLGLRGLMKNVLLPVADSLFVPPPGERENFAVGGQALETFDIDKTVNIRQQGFKFGRELQVARLMRRRGFGFEMTAIMKVSPL</sequence>
<dbReference type="Proteomes" id="UP000255106">
    <property type="component" value="Unassembled WGS sequence"/>
</dbReference>
<gene>
    <name evidence="1" type="ORF">NCTC10005_07293</name>
</gene>
<organism evidence="1 2">
    <name type="scientific">Enterobacter cloacae</name>
    <dbReference type="NCBI Taxonomy" id="550"/>
    <lineage>
        <taxon>Bacteria</taxon>
        <taxon>Pseudomonadati</taxon>
        <taxon>Pseudomonadota</taxon>
        <taxon>Gammaproteobacteria</taxon>
        <taxon>Enterobacterales</taxon>
        <taxon>Enterobacteriaceae</taxon>
        <taxon>Enterobacter</taxon>
        <taxon>Enterobacter cloacae complex</taxon>
    </lineage>
</organism>
<accession>A0A377M8X9</accession>
<name>A0A377M8X9_ENTCL</name>
<evidence type="ECO:0000313" key="1">
    <source>
        <dbReference type="EMBL" id="STQ14436.1"/>
    </source>
</evidence>
<proteinExistence type="predicted"/>
<dbReference type="EMBL" id="UGJB01000004">
    <property type="protein sequence ID" value="STQ14436.1"/>
    <property type="molecule type" value="Genomic_DNA"/>
</dbReference>
<reference evidence="1 2" key="1">
    <citation type="submission" date="2018-06" db="EMBL/GenBank/DDBJ databases">
        <authorList>
            <consortium name="Pathogen Informatics"/>
            <person name="Doyle S."/>
        </authorList>
    </citation>
    <scope>NUCLEOTIDE SEQUENCE [LARGE SCALE GENOMIC DNA]</scope>
    <source>
        <strain evidence="1 2">NCTC10005</strain>
    </source>
</reference>
<protein>
    <submittedName>
        <fullName evidence="1">Uncharacterized protein</fullName>
    </submittedName>
</protein>
<evidence type="ECO:0000313" key="2">
    <source>
        <dbReference type="Proteomes" id="UP000255106"/>
    </source>
</evidence>
<dbReference type="AlphaFoldDB" id="A0A377M8X9"/>